<dbReference type="EMBL" id="DUFG01000028">
    <property type="protein sequence ID" value="HIH08861.1"/>
    <property type="molecule type" value="Genomic_DNA"/>
</dbReference>
<accession>A0A7J4ITN1</accession>
<name>A0A7J4ITN1_9ARCH</name>
<reference evidence="2" key="2">
    <citation type="submission" date="2021-03" db="EMBL/GenBank/DDBJ databases">
        <authorList>
            <person name="Jaffe A."/>
        </authorList>
    </citation>
    <scope>NUCLEOTIDE SEQUENCE</scope>
    <source>
        <strain evidence="2">RIFCSPHIGHO2_01_FULL_GW2011_AR10_43_9</strain>
    </source>
</reference>
<proteinExistence type="predicted"/>
<evidence type="ECO:0000313" key="2">
    <source>
        <dbReference type="EMBL" id="MBS3059217.1"/>
    </source>
</evidence>
<evidence type="ECO:0000313" key="3">
    <source>
        <dbReference type="Proteomes" id="UP000577419"/>
    </source>
</evidence>
<dbReference type="EMBL" id="JAGVWF010000030">
    <property type="protein sequence ID" value="MBS3059217.1"/>
    <property type="molecule type" value="Genomic_DNA"/>
</dbReference>
<dbReference type="AlphaFoldDB" id="A0A7J4ITN1"/>
<comment type="caution">
    <text evidence="1">The sequence shown here is derived from an EMBL/GenBank/DDBJ whole genome shotgun (WGS) entry which is preliminary data.</text>
</comment>
<reference evidence="1" key="1">
    <citation type="journal article" date="2020" name="bioRxiv">
        <title>A rank-normalized archaeal taxonomy based on genome phylogeny resolves widespread incomplete and uneven classifications.</title>
        <authorList>
            <person name="Rinke C."/>
            <person name="Chuvochina M."/>
            <person name="Mussig A.J."/>
            <person name="Chaumeil P.-A."/>
            <person name="Waite D.W."/>
            <person name="Whitman W.B."/>
            <person name="Parks D.H."/>
            <person name="Hugenholtz P."/>
        </authorList>
    </citation>
    <scope>NUCLEOTIDE SEQUENCE</scope>
    <source>
        <strain evidence="1">UBA10011</strain>
    </source>
</reference>
<evidence type="ECO:0000313" key="1">
    <source>
        <dbReference type="EMBL" id="HIH08861.1"/>
    </source>
</evidence>
<reference evidence="2" key="3">
    <citation type="submission" date="2021-05" db="EMBL/GenBank/DDBJ databases">
        <title>Protein family content uncovers lineage relationships and bacterial pathway maintenance mechanisms in DPANN archaea.</title>
        <authorList>
            <person name="Castelle C.J."/>
            <person name="Meheust R."/>
            <person name="Jaffe A.L."/>
            <person name="Seitz K."/>
            <person name="Gong X."/>
            <person name="Baker B.J."/>
            <person name="Banfield J.F."/>
        </authorList>
    </citation>
    <scope>NUCLEOTIDE SEQUENCE</scope>
    <source>
        <strain evidence="2">RIFCSPHIGHO2_01_FULL_GW2011_AR10_43_9</strain>
    </source>
</reference>
<organism evidence="1 3">
    <name type="scientific">Candidatus Iainarchaeum sp</name>
    <dbReference type="NCBI Taxonomy" id="3101447"/>
    <lineage>
        <taxon>Archaea</taxon>
        <taxon>Candidatus Iainarchaeota</taxon>
        <taxon>Candidatus Iainarchaeia</taxon>
        <taxon>Candidatus Iainarchaeales</taxon>
        <taxon>Candidatus Iainarchaeaceae</taxon>
        <taxon>Candidatus Iainarchaeum</taxon>
    </lineage>
</organism>
<gene>
    <name evidence="1" type="ORF">HA237_05845</name>
    <name evidence="2" type="ORF">J4224_02205</name>
</gene>
<protein>
    <submittedName>
        <fullName evidence="1">Uncharacterized protein</fullName>
    </submittedName>
</protein>
<sequence length="238" mass="27805">MLQTKYSGLVHKFLVELLLKEKSRLSAEELEVRGFWDRLLELKYGVSNIEFKSRKLTPAQVVVVSTVDFAEGIKTVEKLKQRLRAETQFYENLYAVPLLGKFRISLKQSHQWPDKSVTKYVNVFECPPGIPIGYTRFESNSRNIGMLLFQGEKGADVRKANEILGKPWFEVFMDRIIESYRPLHKAGVSLHQYLESGREVLPAKVRDRYFARKFRGEKPYILPLSIGRQRVKRLLRLR</sequence>
<dbReference type="Proteomes" id="UP000577419">
    <property type="component" value="Unassembled WGS sequence"/>
</dbReference>
<dbReference type="Proteomes" id="UP000683213">
    <property type="component" value="Unassembled WGS sequence"/>
</dbReference>